<proteinExistence type="predicted"/>
<name>A0AAN7BDG2_9PEZI</name>
<reference evidence="2" key="2">
    <citation type="submission" date="2023-05" db="EMBL/GenBank/DDBJ databases">
        <authorList>
            <consortium name="Lawrence Berkeley National Laboratory"/>
            <person name="Steindorff A."/>
            <person name="Hensen N."/>
            <person name="Bonometti L."/>
            <person name="Westerberg I."/>
            <person name="Brannstrom I.O."/>
            <person name="Guillou S."/>
            <person name="Cros-Aarteil S."/>
            <person name="Calhoun S."/>
            <person name="Haridas S."/>
            <person name="Kuo A."/>
            <person name="Mondo S."/>
            <person name="Pangilinan J."/>
            <person name="Riley R."/>
            <person name="Labutti K."/>
            <person name="Andreopoulos B."/>
            <person name="Lipzen A."/>
            <person name="Chen C."/>
            <person name="Yanf M."/>
            <person name="Daum C."/>
            <person name="Ng V."/>
            <person name="Clum A."/>
            <person name="Ohm R."/>
            <person name="Martin F."/>
            <person name="Silar P."/>
            <person name="Natvig D."/>
            <person name="Lalanne C."/>
            <person name="Gautier V."/>
            <person name="Ament-Velasquez S.L."/>
            <person name="Kruys A."/>
            <person name="Hutchinson M.I."/>
            <person name="Powell A.J."/>
            <person name="Barry K."/>
            <person name="Miller A.N."/>
            <person name="Grigoriev I.V."/>
            <person name="Debuchy R."/>
            <person name="Gladieux P."/>
            <person name="Thoren M.H."/>
            <person name="Johannesson H."/>
        </authorList>
    </citation>
    <scope>NUCLEOTIDE SEQUENCE</scope>
    <source>
        <strain evidence="2">CBS 990.96</strain>
    </source>
</reference>
<sequence>MADAPIAPALVYISAKEEEQAAAVDSSPADSKSDSDSGEDGDDLPVPLPARDDDDNDQAAAIQRALRAAKYVLTANDWQMNFFGDSSAPMGQTSIANQHRGYSVVYTKQLPGSKVNQHQWHSRVVRRVGSSGRFIGSVHRVWRAKRSDKPIELAPNIIIGVIHQGRKNREDKQALAFCRVTIMSIMTAAMPAHCALSPSPSPFATVFIVQVNNDKEKLSNIM</sequence>
<organism evidence="2 3">
    <name type="scientific">Podospora fimiseda</name>
    <dbReference type="NCBI Taxonomy" id="252190"/>
    <lineage>
        <taxon>Eukaryota</taxon>
        <taxon>Fungi</taxon>
        <taxon>Dikarya</taxon>
        <taxon>Ascomycota</taxon>
        <taxon>Pezizomycotina</taxon>
        <taxon>Sordariomycetes</taxon>
        <taxon>Sordariomycetidae</taxon>
        <taxon>Sordariales</taxon>
        <taxon>Podosporaceae</taxon>
        <taxon>Podospora</taxon>
    </lineage>
</organism>
<comment type="caution">
    <text evidence="2">The sequence shown here is derived from an EMBL/GenBank/DDBJ whole genome shotgun (WGS) entry which is preliminary data.</text>
</comment>
<dbReference type="AlphaFoldDB" id="A0AAN7BDG2"/>
<feature type="region of interest" description="Disordered" evidence="1">
    <location>
        <begin position="17"/>
        <end position="55"/>
    </location>
</feature>
<dbReference type="EMBL" id="MU865521">
    <property type="protein sequence ID" value="KAK4221721.1"/>
    <property type="molecule type" value="Genomic_DNA"/>
</dbReference>
<evidence type="ECO:0000256" key="1">
    <source>
        <dbReference type="SAM" id="MobiDB-lite"/>
    </source>
</evidence>
<accession>A0AAN7BDG2</accession>
<feature type="compositionally biased region" description="Low complexity" evidence="1">
    <location>
        <begin position="21"/>
        <end position="30"/>
    </location>
</feature>
<keyword evidence="3" id="KW-1185">Reference proteome</keyword>
<reference evidence="2" key="1">
    <citation type="journal article" date="2023" name="Mol. Phylogenet. Evol.">
        <title>Genome-scale phylogeny and comparative genomics of the fungal order Sordariales.</title>
        <authorList>
            <person name="Hensen N."/>
            <person name="Bonometti L."/>
            <person name="Westerberg I."/>
            <person name="Brannstrom I.O."/>
            <person name="Guillou S."/>
            <person name="Cros-Aarteil S."/>
            <person name="Calhoun S."/>
            <person name="Haridas S."/>
            <person name="Kuo A."/>
            <person name="Mondo S."/>
            <person name="Pangilinan J."/>
            <person name="Riley R."/>
            <person name="LaButti K."/>
            <person name="Andreopoulos B."/>
            <person name="Lipzen A."/>
            <person name="Chen C."/>
            <person name="Yan M."/>
            <person name="Daum C."/>
            <person name="Ng V."/>
            <person name="Clum A."/>
            <person name="Steindorff A."/>
            <person name="Ohm R.A."/>
            <person name="Martin F."/>
            <person name="Silar P."/>
            <person name="Natvig D.O."/>
            <person name="Lalanne C."/>
            <person name="Gautier V."/>
            <person name="Ament-Velasquez S.L."/>
            <person name="Kruys A."/>
            <person name="Hutchinson M.I."/>
            <person name="Powell A.J."/>
            <person name="Barry K."/>
            <person name="Miller A.N."/>
            <person name="Grigoriev I.V."/>
            <person name="Debuchy R."/>
            <person name="Gladieux P."/>
            <person name="Hiltunen Thoren M."/>
            <person name="Johannesson H."/>
        </authorList>
    </citation>
    <scope>NUCLEOTIDE SEQUENCE</scope>
    <source>
        <strain evidence="2">CBS 990.96</strain>
    </source>
</reference>
<protein>
    <submittedName>
        <fullName evidence="2">Uncharacterized protein</fullName>
    </submittedName>
</protein>
<evidence type="ECO:0000313" key="3">
    <source>
        <dbReference type="Proteomes" id="UP001301958"/>
    </source>
</evidence>
<dbReference type="Proteomes" id="UP001301958">
    <property type="component" value="Unassembled WGS sequence"/>
</dbReference>
<gene>
    <name evidence="2" type="ORF">QBC38DRAFT_461164</name>
</gene>
<evidence type="ECO:0000313" key="2">
    <source>
        <dbReference type="EMBL" id="KAK4221721.1"/>
    </source>
</evidence>